<comment type="caution">
    <text evidence="2">The sequence shown here is derived from an EMBL/GenBank/DDBJ whole genome shotgun (WGS) entry which is preliminary data.</text>
</comment>
<evidence type="ECO:0000259" key="1">
    <source>
        <dbReference type="Pfam" id="PF03050"/>
    </source>
</evidence>
<dbReference type="InterPro" id="IPR004291">
    <property type="entry name" value="Transposase_IS66_central"/>
</dbReference>
<feature type="domain" description="Transposase IS66 central" evidence="1">
    <location>
        <begin position="1"/>
        <end position="30"/>
    </location>
</feature>
<dbReference type="OrthoDB" id="9760067at2"/>
<dbReference type="Pfam" id="PF03050">
    <property type="entry name" value="DDE_Tnp_IS66"/>
    <property type="match status" value="1"/>
</dbReference>
<gene>
    <name evidence="2" type="ORF">DWV29_21995</name>
</gene>
<name>A0A413F9V7_9FIRM</name>
<organism evidence="2 3">
    <name type="scientific">Enterocloster asparagiformis</name>
    <dbReference type="NCBI Taxonomy" id="333367"/>
    <lineage>
        <taxon>Bacteria</taxon>
        <taxon>Bacillati</taxon>
        <taxon>Bacillota</taxon>
        <taxon>Clostridia</taxon>
        <taxon>Lachnospirales</taxon>
        <taxon>Lachnospiraceae</taxon>
        <taxon>Enterocloster</taxon>
    </lineage>
</organism>
<sequence length="38" mass="4164">MSNNPSGNLIRPLTLGCKNWLFSDSQDGANASMEVYTM</sequence>
<dbReference type="Proteomes" id="UP000283880">
    <property type="component" value="Unassembled WGS sequence"/>
</dbReference>
<proteinExistence type="predicted"/>
<evidence type="ECO:0000313" key="2">
    <source>
        <dbReference type="EMBL" id="RGX25246.1"/>
    </source>
</evidence>
<accession>A0A413F9V7</accession>
<protein>
    <recommendedName>
        <fullName evidence="1">Transposase IS66 central domain-containing protein</fullName>
    </recommendedName>
</protein>
<dbReference type="RefSeq" id="WP_117777994.1">
    <property type="nucleotide sequence ID" value="NZ_CABMHH010000294.1"/>
</dbReference>
<reference evidence="2 3" key="1">
    <citation type="submission" date="2018-08" db="EMBL/GenBank/DDBJ databases">
        <title>A genome reference for cultivated species of the human gut microbiota.</title>
        <authorList>
            <person name="Zou Y."/>
            <person name="Xue W."/>
            <person name="Luo G."/>
        </authorList>
    </citation>
    <scope>NUCLEOTIDE SEQUENCE [LARGE SCALE GENOMIC DNA]</scope>
    <source>
        <strain evidence="2 3">AF04-15</strain>
    </source>
</reference>
<evidence type="ECO:0000313" key="3">
    <source>
        <dbReference type="Proteomes" id="UP000283880"/>
    </source>
</evidence>
<dbReference type="AlphaFoldDB" id="A0A413F9V7"/>
<dbReference type="EMBL" id="QSBM01000020">
    <property type="protein sequence ID" value="RGX25246.1"/>
    <property type="molecule type" value="Genomic_DNA"/>
</dbReference>